<sequence>MAGQRLDLVFGGDAGYDEGLRLLAGRVSAEDRTRLTIGVPTDGSAAQVRSLLDELDPQARLVSSFSVHTATLDDVFLALTGRPAQRDQNENSSENKEIAGV</sequence>
<organism evidence="2">
    <name type="scientific">Streptomyces haneummycinicus</name>
    <dbReference type="NCBI Taxonomy" id="3074435"/>
    <lineage>
        <taxon>Bacteria</taxon>
        <taxon>Bacillati</taxon>
        <taxon>Actinomycetota</taxon>
        <taxon>Actinomycetes</taxon>
        <taxon>Kitasatosporales</taxon>
        <taxon>Streptomycetaceae</taxon>
        <taxon>Streptomyces</taxon>
    </lineage>
</organism>
<feature type="region of interest" description="Disordered" evidence="1">
    <location>
        <begin position="82"/>
        <end position="101"/>
    </location>
</feature>
<reference evidence="2" key="2">
    <citation type="submission" date="2024-07" db="EMBL/GenBank/DDBJ databases">
        <title>Streptomyces haneummycinica sp. nov., a new antibiotic-producing actinobacterium isolated from marine sediment.</title>
        <authorList>
            <person name="Uemura M."/>
            <person name="Hamada M."/>
            <person name="Hirano S."/>
            <person name="Kobayashi K."/>
            <person name="Ohshiro T."/>
            <person name="Kobayashi T."/>
            <person name="Terahara T."/>
        </authorList>
    </citation>
    <scope>NUCLEOTIDE SEQUENCE</scope>
    <source>
        <strain evidence="2">KM77-8</strain>
    </source>
</reference>
<dbReference type="AlphaFoldDB" id="A0AAT9HHB8"/>
<evidence type="ECO:0000256" key="1">
    <source>
        <dbReference type="SAM" id="MobiDB-lite"/>
    </source>
</evidence>
<reference evidence="2" key="1">
    <citation type="submission" date="2024-06" db="EMBL/GenBank/DDBJ databases">
        <authorList>
            <consortium name="consrtm"/>
            <person name="Uemura M."/>
            <person name="Terahara T."/>
        </authorList>
    </citation>
    <scope>NUCLEOTIDE SEQUENCE</scope>
    <source>
        <strain evidence="2">KM77-8</strain>
    </source>
</reference>
<name>A0AAT9HHB8_9ACTN</name>
<evidence type="ECO:0000313" key="2">
    <source>
        <dbReference type="EMBL" id="BFO16806.1"/>
    </source>
</evidence>
<evidence type="ECO:0008006" key="3">
    <source>
        <dbReference type="Google" id="ProtNLM"/>
    </source>
</evidence>
<protein>
    <recommendedName>
        <fullName evidence="3">DUF4162 domain-containing protein</fullName>
    </recommendedName>
</protein>
<gene>
    <name evidence="2" type="ORF">SHKM778_31940</name>
</gene>
<proteinExistence type="predicted"/>
<feature type="compositionally biased region" description="Basic and acidic residues" evidence="1">
    <location>
        <begin position="84"/>
        <end position="101"/>
    </location>
</feature>
<accession>A0AAT9HHB8</accession>
<dbReference type="EMBL" id="AP035768">
    <property type="protein sequence ID" value="BFO16806.1"/>
    <property type="molecule type" value="Genomic_DNA"/>
</dbReference>